<keyword evidence="3" id="KW-1185">Reference proteome</keyword>
<protein>
    <recommendedName>
        <fullName evidence="1">Reverse transcriptase domain-containing protein</fullName>
    </recommendedName>
</protein>
<feature type="domain" description="Reverse transcriptase" evidence="1">
    <location>
        <begin position="1"/>
        <end position="80"/>
    </location>
</feature>
<organism evidence="2 3">
    <name type="scientific">Dryococelus australis</name>
    <dbReference type="NCBI Taxonomy" id="614101"/>
    <lineage>
        <taxon>Eukaryota</taxon>
        <taxon>Metazoa</taxon>
        <taxon>Ecdysozoa</taxon>
        <taxon>Arthropoda</taxon>
        <taxon>Hexapoda</taxon>
        <taxon>Insecta</taxon>
        <taxon>Pterygota</taxon>
        <taxon>Neoptera</taxon>
        <taxon>Polyneoptera</taxon>
        <taxon>Phasmatodea</taxon>
        <taxon>Verophasmatodea</taxon>
        <taxon>Anareolatae</taxon>
        <taxon>Phasmatidae</taxon>
        <taxon>Eurycanthinae</taxon>
        <taxon>Dryococelus</taxon>
    </lineage>
</organism>
<name>A0ABQ9I902_9NEOP</name>
<dbReference type="EMBL" id="JARBHB010000002">
    <property type="protein sequence ID" value="KAJ8892735.1"/>
    <property type="molecule type" value="Genomic_DNA"/>
</dbReference>
<dbReference type="InterPro" id="IPR000477">
    <property type="entry name" value="RT_dom"/>
</dbReference>
<sequence length="80" mass="9056">MDEGNVTFAVFLDSTKVEVQTNHGKIYFDWQPVINGVPQGSILGPLLFSFYITLLASCFKHVKCYQYPDDTQLLLSCHVN</sequence>
<dbReference type="PROSITE" id="PS50878">
    <property type="entry name" value="RT_POL"/>
    <property type="match status" value="1"/>
</dbReference>
<comment type="caution">
    <text evidence="2">The sequence shown here is derived from an EMBL/GenBank/DDBJ whole genome shotgun (WGS) entry which is preliminary data.</text>
</comment>
<dbReference type="Proteomes" id="UP001159363">
    <property type="component" value="Chromosome 2"/>
</dbReference>
<reference evidence="2 3" key="1">
    <citation type="submission" date="2023-02" db="EMBL/GenBank/DDBJ databases">
        <title>LHISI_Scaffold_Assembly.</title>
        <authorList>
            <person name="Stuart O.P."/>
            <person name="Cleave R."/>
            <person name="Magrath M.J.L."/>
            <person name="Mikheyev A.S."/>
        </authorList>
    </citation>
    <scope>NUCLEOTIDE SEQUENCE [LARGE SCALE GENOMIC DNA]</scope>
    <source>
        <strain evidence="2">Daus_M_001</strain>
        <tissue evidence="2">Leg muscle</tissue>
    </source>
</reference>
<evidence type="ECO:0000259" key="1">
    <source>
        <dbReference type="PROSITE" id="PS50878"/>
    </source>
</evidence>
<evidence type="ECO:0000313" key="2">
    <source>
        <dbReference type="EMBL" id="KAJ8892735.1"/>
    </source>
</evidence>
<proteinExistence type="predicted"/>
<evidence type="ECO:0000313" key="3">
    <source>
        <dbReference type="Proteomes" id="UP001159363"/>
    </source>
</evidence>
<gene>
    <name evidence="2" type="ORF">PR048_005316</name>
</gene>
<accession>A0ABQ9I902</accession>